<dbReference type="EMBL" id="PXOG01000147">
    <property type="protein sequence ID" value="RGP72607.1"/>
    <property type="molecule type" value="Genomic_DNA"/>
</dbReference>
<gene>
    <name evidence="1" type="ORF">FLONG3_6615</name>
</gene>
<protein>
    <submittedName>
        <fullName evidence="1">Uncharacterized protein</fullName>
    </submittedName>
</protein>
<keyword evidence="2" id="KW-1185">Reference proteome</keyword>
<dbReference type="Proteomes" id="UP000266234">
    <property type="component" value="Unassembled WGS sequence"/>
</dbReference>
<evidence type="ECO:0000313" key="2">
    <source>
        <dbReference type="Proteomes" id="UP000266234"/>
    </source>
</evidence>
<comment type="caution">
    <text evidence="1">The sequence shown here is derived from an EMBL/GenBank/DDBJ whole genome shotgun (WGS) entry which is preliminary data.</text>
</comment>
<proteinExistence type="predicted"/>
<sequence>MSVSANQSHDVMVVNMLCDFPLDRPPPNHLLTADDEKLRDLFKLHIAKPYSVCDADRERIKNTTVVLDEETRALYHRAIKDPSSLSDDERRKVQGRRLSREKEDSYCREKCGLTMSELINKALNAPDTMSHTEARLVAHIHRPDEYGGMFNLQMLSRMTDEDEELGDRAFRAAFTKEEVLARERGQQRLKFFEAESKTAHELFDISDQTLIHKALKGPWRNHVIGLSTEADNIARYGFVVLYNKEVDWQPLHERIHKLAHYACMTCAGRLEEAVERAFTLEGVEHDDTRTPQTQFVDLRNAGKIPKGLREDAFLYVDCQASVLSNSERPFVWLWEPQDQHGPIKIDIKHVAPVLIARVMQRDLPSAKEQRGRFGRGPDIECLHWEVNRPAQLLKEGRGVGELTADGIWPPHFGVM</sequence>
<evidence type="ECO:0000313" key="1">
    <source>
        <dbReference type="EMBL" id="RGP72607.1"/>
    </source>
</evidence>
<dbReference type="AlphaFoldDB" id="A0A395SKI2"/>
<reference evidence="1 2" key="1">
    <citation type="journal article" date="2018" name="PLoS Pathog.">
        <title>Evolution of structural diversity of trichothecenes, a family of toxins produced by plant pathogenic and entomopathogenic fungi.</title>
        <authorList>
            <person name="Proctor R.H."/>
            <person name="McCormick S.P."/>
            <person name="Kim H.S."/>
            <person name="Cardoza R.E."/>
            <person name="Stanley A.M."/>
            <person name="Lindo L."/>
            <person name="Kelly A."/>
            <person name="Brown D.W."/>
            <person name="Lee T."/>
            <person name="Vaughan M.M."/>
            <person name="Alexander N.J."/>
            <person name="Busman M."/>
            <person name="Gutierrez S."/>
        </authorList>
    </citation>
    <scope>NUCLEOTIDE SEQUENCE [LARGE SCALE GENOMIC DNA]</scope>
    <source>
        <strain evidence="1 2">NRRL 20695</strain>
    </source>
</reference>
<name>A0A395SKI2_9HYPO</name>
<dbReference type="OrthoDB" id="4424523at2759"/>
<organism evidence="1 2">
    <name type="scientific">Fusarium longipes</name>
    <dbReference type="NCBI Taxonomy" id="694270"/>
    <lineage>
        <taxon>Eukaryota</taxon>
        <taxon>Fungi</taxon>
        <taxon>Dikarya</taxon>
        <taxon>Ascomycota</taxon>
        <taxon>Pezizomycotina</taxon>
        <taxon>Sordariomycetes</taxon>
        <taxon>Hypocreomycetidae</taxon>
        <taxon>Hypocreales</taxon>
        <taxon>Nectriaceae</taxon>
        <taxon>Fusarium</taxon>
    </lineage>
</organism>
<accession>A0A395SKI2</accession>